<feature type="region of interest" description="Disordered" evidence="1">
    <location>
        <begin position="145"/>
        <end position="182"/>
    </location>
</feature>
<dbReference type="EMBL" id="JANBQB010000115">
    <property type="protein sequence ID" value="KAJ1981686.1"/>
    <property type="molecule type" value="Genomic_DNA"/>
</dbReference>
<dbReference type="Proteomes" id="UP001151582">
    <property type="component" value="Unassembled WGS sequence"/>
</dbReference>
<evidence type="ECO:0000313" key="3">
    <source>
        <dbReference type="Proteomes" id="UP001151582"/>
    </source>
</evidence>
<keyword evidence="3" id="KW-1185">Reference proteome</keyword>
<organism evidence="2 3">
    <name type="scientific">Dimargaris verticillata</name>
    <dbReference type="NCBI Taxonomy" id="2761393"/>
    <lineage>
        <taxon>Eukaryota</taxon>
        <taxon>Fungi</taxon>
        <taxon>Fungi incertae sedis</taxon>
        <taxon>Zoopagomycota</taxon>
        <taxon>Kickxellomycotina</taxon>
        <taxon>Dimargaritomycetes</taxon>
        <taxon>Dimargaritales</taxon>
        <taxon>Dimargaritaceae</taxon>
        <taxon>Dimargaris</taxon>
    </lineage>
</organism>
<comment type="caution">
    <text evidence="2">The sequence shown here is derived from an EMBL/GenBank/DDBJ whole genome shotgun (WGS) entry which is preliminary data.</text>
</comment>
<dbReference type="AlphaFoldDB" id="A0A9W8B7E3"/>
<sequence>MSNDLGPSQPPPAAGDETPTRWDGPVLDSVDAHLVTGRVEDSLVSPSSAGSSTWRSEHPSIDLGPASSRPSWVEKTFTPITPTTGADTDFHSSLLSLGSGIQPLPLRTSVSSARTFSHPEPTLEHVTPSRHSSHLINSIYSMSPRPSVAPLNDLSPQTATSPTPTPTPNALHLQGRNSLPLT</sequence>
<dbReference type="OrthoDB" id="10306069at2759"/>
<gene>
    <name evidence="2" type="ORF">H4R34_001968</name>
</gene>
<reference evidence="2" key="1">
    <citation type="submission" date="2022-07" db="EMBL/GenBank/DDBJ databases">
        <title>Phylogenomic reconstructions and comparative analyses of Kickxellomycotina fungi.</title>
        <authorList>
            <person name="Reynolds N.K."/>
            <person name="Stajich J.E."/>
            <person name="Barry K."/>
            <person name="Grigoriev I.V."/>
            <person name="Crous P."/>
            <person name="Smith M.E."/>
        </authorList>
    </citation>
    <scope>NUCLEOTIDE SEQUENCE</scope>
    <source>
        <strain evidence="2">RSA 567</strain>
    </source>
</reference>
<accession>A0A9W8B7E3</accession>
<protein>
    <submittedName>
        <fullName evidence="2">Uncharacterized protein</fullName>
    </submittedName>
</protein>
<proteinExistence type="predicted"/>
<evidence type="ECO:0000256" key="1">
    <source>
        <dbReference type="SAM" id="MobiDB-lite"/>
    </source>
</evidence>
<name>A0A9W8B7E3_9FUNG</name>
<feature type="region of interest" description="Disordered" evidence="1">
    <location>
        <begin position="1"/>
        <end position="85"/>
    </location>
</feature>
<feature type="compositionally biased region" description="Polar residues" evidence="1">
    <location>
        <begin position="44"/>
        <end position="54"/>
    </location>
</feature>
<evidence type="ECO:0000313" key="2">
    <source>
        <dbReference type="EMBL" id="KAJ1981686.1"/>
    </source>
</evidence>